<protein>
    <submittedName>
        <fullName evidence="1">Uncharacterized protein</fullName>
    </submittedName>
</protein>
<keyword evidence="2" id="KW-1185">Reference proteome</keyword>
<sequence>MLDSRLNMQEKNIEAQIKDLSDVVRKQHKKSQEEMLVIQNSQNFIGAKFDELLAAVNSLKEENKQLKVENEKLKDEMNQMSSKILELEEAQEDLKLYSQRDCLEFHGVPEMPSENTDELVTEMCKLIAVDIQASDVSVSHRLPSRK</sequence>
<dbReference type="Gene3D" id="1.20.5.1000">
    <property type="entry name" value="arf6 gtpase in complex with a specific effector, jip4"/>
    <property type="match status" value="1"/>
</dbReference>
<name>A0A7D9JS68_PARCT</name>
<reference evidence="1" key="1">
    <citation type="submission" date="2020-04" db="EMBL/GenBank/DDBJ databases">
        <authorList>
            <person name="Alioto T."/>
            <person name="Alioto T."/>
            <person name="Gomez Garrido J."/>
        </authorList>
    </citation>
    <scope>NUCLEOTIDE SEQUENCE</scope>
    <source>
        <strain evidence="1">A484AB</strain>
    </source>
</reference>
<proteinExistence type="predicted"/>
<accession>A0A7D9JS68</accession>
<dbReference type="EMBL" id="CACRXK020021069">
    <property type="protein sequence ID" value="CAB4035458.1"/>
    <property type="molecule type" value="Genomic_DNA"/>
</dbReference>
<comment type="caution">
    <text evidence="1">The sequence shown here is derived from an EMBL/GenBank/DDBJ whole genome shotgun (WGS) entry which is preliminary data.</text>
</comment>
<gene>
    <name evidence="1" type="ORF">PACLA_8A045626</name>
</gene>
<evidence type="ECO:0000313" key="1">
    <source>
        <dbReference type="EMBL" id="CAB4035458.1"/>
    </source>
</evidence>
<dbReference type="AlphaFoldDB" id="A0A7D9JS68"/>
<evidence type="ECO:0000313" key="2">
    <source>
        <dbReference type="Proteomes" id="UP001152795"/>
    </source>
</evidence>
<organism evidence="1 2">
    <name type="scientific">Paramuricea clavata</name>
    <name type="common">Red gorgonian</name>
    <name type="synonym">Violescent sea-whip</name>
    <dbReference type="NCBI Taxonomy" id="317549"/>
    <lineage>
        <taxon>Eukaryota</taxon>
        <taxon>Metazoa</taxon>
        <taxon>Cnidaria</taxon>
        <taxon>Anthozoa</taxon>
        <taxon>Octocorallia</taxon>
        <taxon>Malacalcyonacea</taxon>
        <taxon>Plexauridae</taxon>
        <taxon>Paramuricea</taxon>
    </lineage>
</organism>
<dbReference type="Proteomes" id="UP001152795">
    <property type="component" value="Unassembled WGS sequence"/>
</dbReference>
<feature type="non-terminal residue" evidence="1">
    <location>
        <position position="146"/>
    </location>
</feature>
<dbReference type="OrthoDB" id="6509976at2759"/>